<dbReference type="SUPFAM" id="SSF158745">
    <property type="entry name" value="LanC-like"/>
    <property type="match status" value="1"/>
</dbReference>
<gene>
    <name evidence="1" type="ORF">GCM10009745_49900</name>
</gene>
<proteinExistence type="predicted"/>
<dbReference type="Gene3D" id="1.50.10.10">
    <property type="match status" value="1"/>
</dbReference>
<keyword evidence="2" id="KW-1185">Reference proteome</keyword>
<evidence type="ECO:0000313" key="1">
    <source>
        <dbReference type="EMBL" id="GAA1697699.1"/>
    </source>
</evidence>
<dbReference type="InterPro" id="IPR012341">
    <property type="entry name" value="6hp_glycosidase-like_sf"/>
</dbReference>
<reference evidence="1 2" key="1">
    <citation type="journal article" date="2019" name="Int. J. Syst. Evol. Microbiol.">
        <title>The Global Catalogue of Microorganisms (GCM) 10K type strain sequencing project: providing services to taxonomists for standard genome sequencing and annotation.</title>
        <authorList>
            <consortium name="The Broad Institute Genomics Platform"/>
            <consortium name="The Broad Institute Genome Sequencing Center for Infectious Disease"/>
            <person name="Wu L."/>
            <person name="Ma J."/>
        </authorList>
    </citation>
    <scope>NUCLEOTIDE SEQUENCE [LARGE SCALE GENOMIC DNA]</scope>
    <source>
        <strain evidence="1 2">JCM 14307</strain>
    </source>
</reference>
<dbReference type="PRINTS" id="PR01950">
    <property type="entry name" value="LANCSUPER"/>
</dbReference>
<name>A0ABN2I2X3_9ACTN</name>
<comment type="caution">
    <text evidence="1">The sequence shown here is derived from an EMBL/GenBank/DDBJ whole genome shotgun (WGS) entry which is preliminary data.</text>
</comment>
<dbReference type="RefSeq" id="WP_344156619.1">
    <property type="nucleotide sequence ID" value="NZ_BAAANF010000017.1"/>
</dbReference>
<sequence length="431" mass="46500">MKYGELAEAAWTWVLDQVQWDDDGPWIPEFLGAEKPTEFLHGTYTGVGGLAYALAEIELTRPWTTAERELADGIAARVRGSIPTESSISFFDGLVSSIGVLTVLGEPGVDAAVERALEIGTATGWQEGFLAESDSYEPGAVCNDLTLGTGGVLLGALWAIRHGVPAHELADRAIERLLAEQEETAAGVNWLFVPRRYLREPPPLEMPNLTHGLAGIAAVLALAGAELDRPELIETARLGAEHLITMGRSAGGGFEVPRAVPWSERHGDEYTYNWCHGPAGTALLFDALEYAGVDAVAGVSSATWRQRLLDAVRHSGIPKRLHPGFWDNDGRCCGTAGVADAFLTSYQRTNDPADLAFATHLADTLVANAGSSPYWRFLEHKNDDPLLPPGIGWMQGAAGIATVLFRFEAQTTAVPRMDNWWPVQKVGPPTK</sequence>
<dbReference type="CDD" id="cd04434">
    <property type="entry name" value="LanC_like"/>
    <property type="match status" value="1"/>
</dbReference>
<evidence type="ECO:0008006" key="3">
    <source>
        <dbReference type="Google" id="ProtNLM"/>
    </source>
</evidence>
<dbReference type="InterPro" id="IPR007822">
    <property type="entry name" value="LANC-like"/>
</dbReference>
<dbReference type="EMBL" id="BAAANF010000017">
    <property type="protein sequence ID" value="GAA1697699.1"/>
    <property type="molecule type" value="Genomic_DNA"/>
</dbReference>
<dbReference type="Proteomes" id="UP001500280">
    <property type="component" value="Unassembled WGS sequence"/>
</dbReference>
<evidence type="ECO:0000313" key="2">
    <source>
        <dbReference type="Proteomes" id="UP001500280"/>
    </source>
</evidence>
<organism evidence="1 2">
    <name type="scientific">Kribbella yunnanensis</name>
    <dbReference type="NCBI Taxonomy" id="190194"/>
    <lineage>
        <taxon>Bacteria</taxon>
        <taxon>Bacillati</taxon>
        <taxon>Actinomycetota</taxon>
        <taxon>Actinomycetes</taxon>
        <taxon>Propionibacteriales</taxon>
        <taxon>Kribbellaceae</taxon>
        <taxon>Kribbella</taxon>
    </lineage>
</organism>
<dbReference type="SMART" id="SM01260">
    <property type="entry name" value="LANC_like"/>
    <property type="match status" value="1"/>
</dbReference>
<protein>
    <recommendedName>
        <fullName evidence="3">Lanthionine synthetase</fullName>
    </recommendedName>
</protein>
<accession>A0ABN2I2X3</accession>
<dbReference type="Pfam" id="PF05147">
    <property type="entry name" value="LANC_like"/>
    <property type="match status" value="1"/>
</dbReference>